<evidence type="ECO:0000313" key="3">
    <source>
        <dbReference type="EMBL" id="RFA07054.1"/>
    </source>
</evidence>
<evidence type="ECO:0000259" key="2">
    <source>
        <dbReference type="Pfam" id="PF00561"/>
    </source>
</evidence>
<name>A0A3E0VB60_9MICO</name>
<sequence length="297" mass="32167">MERGLRILGGAPLNCRHELLSEHWPVSPSATGNAENVIARNHVVLLGEQGPPMIFGHGYGTSQNMWRLVAPLFAGDHRVVLFDHVGSGDSDQNAYSRSKYDSLHGYADDLLEIIHSLDLRDVVYVGHSVSAMMGVLAAIAEPELFSRLILVGPSPRYINDAGYEGGFEAADVEALLDSLDANYLGWASTMAPVFMGNAERPELATELNDSFAKADPAVARQFARVTFLSDLRSELTKVTTPTMIVQSTDDIVAPVAVGEFLQREIGGSTLVVLEADGHYVHLANPAKLADTIRTFLP</sequence>
<gene>
    <name evidence="3" type="ORF">B7R21_17190</name>
</gene>
<dbReference type="AlphaFoldDB" id="A0A3E0VB60"/>
<keyword evidence="3" id="KW-0378">Hydrolase</keyword>
<comment type="caution">
    <text evidence="3">The sequence shown here is derived from an EMBL/GenBank/DDBJ whole genome shotgun (WGS) entry which is preliminary data.</text>
</comment>
<dbReference type="InterPro" id="IPR000073">
    <property type="entry name" value="AB_hydrolase_1"/>
</dbReference>
<evidence type="ECO:0000256" key="1">
    <source>
        <dbReference type="ARBA" id="ARBA00008645"/>
    </source>
</evidence>
<dbReference type="OrthoDB" id="8680283at2"/>
<dbReference type="SUPFAM" id="SSF53474">
    <property type="entry name" value="alpha/beta-Hydrolases"/>
    <property type="match status" value="1"/>
</dbReference>
<protein>
    <submittedName>
        <fullName evidence="3">Alpha/beta hydrolase</fullName>
    </submittedName>
</protein>
<organism evidence="3 4">
    <name type="scientific">Subtercola boreus</name>
    <dbReference type="NCBI Taxonomy" id="120213"/>
    <lineage>
        <taxon>Bacteria</taxon>
        <taxon>Bacillati</taxon>
        <taxon>Actinomycetota</taxon>
        <taxon>Actinomycetes</taxon>
        <taxon>Micrococcales</taxon>
        <taxon>Microbacteriaceae</taxon>
        <taxon>Subtercola</taxon>
    </lineage>
</organism>
<evidence type="ECO:0000313" key="4">
    <source>
        <dbReference type="Proteomes" id="UP000256709"/>
    </source>
</evidence>
<dbReference type="PANTHER" id="PTHR43039">
    <property type="entry name" value="ESTERASE-RELATED"/>
    <property type="match status" value="1"/>
</dbReference>
<reference evidence="3 4" key="1">
    <citation type="submission" date="2017-04" db="EMBL/GenBank/DDBJ databases">
        <title>Comparative genome analysis of Subtercola boreus.</title>
        <authorList>
            <person name="Cho Y.-J."/>
            <person name="Cho A."/>
            <person name="Kim O.-S."/>
            <person name="Lee J.-I."/>
        </authorList>
    </citation>
    <scope>NUCLEOTIDE SEQUENCE [LARGE SCALE GENOMIC DNA]</scope>
    <source>
        <strain evidence="3 4">P27444</strain>
    </source>
</reference>
<dbReference type="Proteomes" id="UP000256709">
    <property type="component" value="Unassembled WGS sequence"/>
</dbReference>
<dbReference type="InterPro" id="IPR029058">
    <property type="entry name" value="AB_hydrolase_fold"/>
</dbReference>
<dbReference type="EMBL" id="NBXA01000032">
    <property type="protein sequence ID" value="RFA07054.1"/>
    <property type="molecule type" value="Genomic_DNA"/>
</dbReference>
<dbReference type="PRINTS" id="PR00111">
    <property type="entry name" value="ABHYDROLASE"/>
</dbReference>
<feature type="domain" description="AB hydrolase-1" evidence="2">
    <location>
        <begin position="51"/>
        <end position="285"/>
    </location>
</feature>
<dbReference type="Gene3D" id="3.40.50.1820">
    <property type="entry name" value="alpha/beta hydrolase"/>
    <property type="match status" value="1"/>
</dbReference>
<accession>A0A3E0VB60</accession>
<dbReference type="Pfam" id="PF00561">
    <property type="entry name" value="Abhydrolase_1"/>
    <property type="match status" value="1"/>
</dbReference>
<comment type="similarity">
    <text evidence="1">Belongs to the AB hydrolase superfamily.</text>
</comment>
<dbReference type="GO" id="GO:0016787">
    <property type="term" value="F:hydrolase activity"/>
    <property type="evidence" value="ECO:0007669"/>
    <property type="project" value="UniProtKB-KW"/>
</dbReference>
<proteinExistence type="inferred from homology"/>